<dbReference type="Proteomes" id="UP001196413">
    <property type="component" value="Unassembled WGS sequence"/>
</dbReference>
<keyword evidence="2" id="KW-1185">Reference proteome</keyword>
<sequence length="68" mass="7507">MKAARDVVQGKCTVNSVRKNLMLDPTRITAFPMSEMTSLSKRHLRTSPAYQTEVLGGKSRLDIAASKL</sequence>
<reference evidence="1" key="1">
    <citation type="submission" date="2021-06" db="EMBL/GenBank/DDBJ databases">
        <title>Parelaphostrongylus tenuis whole genome reference sequence.</title>
        <authorList>
            <person name="Garwood T.J."/>
            <person name="Larsen P.A."/>
            <person name="Fountain-Jones N.M."/>
            <person name="Garbe J.R."/>
            <person name="Macchietto M.G."/>
            <person name="Kania S.A."/>
            <person name="Gerhold R.W."/>
            <person name="Richards J.E."/>
            <person name="Wolf T.M."/>
        </authorList>
    </citation>
    <scope>NUCLEOTIDE SEQUENCE</scope>
    <source>
        <strain evidence="1">MNPRO001-30</strain>
        <tissue evidence="1">Meninges</tissue>
    </source>
</reference>
<dbReference type="EMBL" id="JAHQIW010001271">
    <property type="protein sequence ID" value="KAJ1351950.1"/>
    <property type="molecule type" value="Genomic_DNA"/>
</dbReference>
<dbReference type="AlphaFoldDB" id="A0AAD5M6E5"/>
<comment type="caution">
    <text evidence="1">The sequence shown here is derived from an EMBL/GenBank/DDBJ whole genome shotgun (WGS) entry which is preliminary data.</text>
</comment>
<gene>
    <name evidence="1" type="ORF">KIN20_008129</name>
</gene>
<protein>
    <submittedName>
        <fullName evidence="1">Uncharacterized protein</fullName>
    </submittedName>
</protein>
<evidence type="ECO:0000313" key="2">
    <source>
        <dbReference type="Proteomes" id="UP001196413"/>
    </source>
</evidence>
<evidence type="ECO:0000313" key="1">
    <source>
        <dbReference type="EMBL" id="KAJ1351950.1"/>
    </source>
</evidence>
<proteinExistence type="predicted"/>
<name>A0AAD5M6E5_PARTN</name>
<accession>A0AAD5M6E5</accession>
<organism evidence="1 2">
    <name type="scientific">Parelaphostrongylus tenuis</name>
    <name type="common">Meningeal worm</name>
    <dbReference type="NCBI Taxonomy" id="148309"/>
    <lineage>
        <taxon>Eukaryota</taxon>
        <taxon>Metazoa</taxon>
        <taxon>Ecdysozoa</taxon>
        <taxon>Nematoda</taxon>
        <taxon>Chromadorea</taxon>
        <taxon>Rhabditida</taxon>
        <taxon>Rhabditina</taxon>
        <taxon>Rhabditomorpha</taxon>
        <taxon>Strongyloidea</taxon>
        <taxon>Metastrongylidae</taxon>
        <taxon>Parelaphostrongylus</taxon>
    </lineage>
</organism>